<evidence type="ECO:0000256" key="1">
    <source>
        <dbReference type="ARBA" id="ARBA00004319"/>
    </source>
</evidence>
<evidence type="ECO:0000256" key="4">
    <source>
        <dbReference type="ARBA" id="ARBA00022448"/>
    </source>
</evidence>
<sequence length="449" mass="51196">MKILMILLVVYLFGALGGNCENKSTAFVATTEWQTVRKGQSIPKGLHVRHNLKTKVIQAKLFEDDNDNQENNDDEKIKSLSLHSDAVLHDAANDLVLSIDELKEKLKKIKLETREDADSLAHKEEVKKAFRSYEDIKEDFKALEMNITTDSEILTDIFNKFKNYEKSLASGSLLRSEADAVLQIFNDLEFLLHQIDNAQVFADLGGMEKIISPCLNITNDDVKIEALIILGTSVQSNPKVQLRATNADLVQKLLHTLTVSSKVSLDSRCMFALGALVRQFPAAQKVLIDHGGLELFGKILEDGASQIQVRVMKLITDLSIERENIKNTEDEALRTLKTREYEKTEFEKKLQLHNYCKYLTILITQKYTDDVMPQDFLEVILENLITLSGTCRNEFRDPENSLINTLQKLEGFYENLRQGTGLEDLETWENLYKQILRLKSLVFEVHDEL</sequence>
<reference evidence="13" key="1">
    <citation type="submission" date="2025-08" db="UniProtKB">
        <authorList>
            <consortium name="RefSeq"/>
        </authorList>
    </citation>
    <scope>IDENTIFICATION</scope>
    <source>
        <strain evidence="13">USDA-PBARC FA_bdor</strain>
        <tissue evidence="13">Whole organism</tissue>
    </source>
</reference>
<dbReference type="Pfam" id="PF04826">
    <property type="entry name" value="Arm_2"/>
    <property type="match status" value="1"/>
</dbReference>
<dbReference type="KEGG" id="fas:105270644"/>
<evidence type="ECO:0000256" key="9">
    <source>
        <dbReference type="ARBA" id="ARBA00023180"/>
    </source>
</evidence>
<accession>A0A9R1TJF1</accession>
<keyword evidence="12" id="KW-1185">Reference proteome</keyword>
<dbReference type="InterPro" id="IPR011989">
    <property type="entry name" value="ARM-like"/>
</dbReference>
<dbReference type="GO" id="GO:0005788">
    <property type="term" value="C:endoplasmic reticulum lumen"/>
    <property type="evidence" value="ECO:0007669"/>
    <property type="project" value="UniProtKB-SubCell"/>
</dbReference>
<keyword evidence="6" id="KW-0256">Endoplasmic reticulum</keyword>
<dbReference type="GO" id="GO:0000774">
    <property type="term" value="F:adenyl-nucleotide exchange factor activity"/>
    <property type="evidence" value="ECO:0007669"/>
    <property type="project" value="TreeGrafter"/>
</dbReference>
<evidence type="ECO:0000256" key="8">
    <source>
        <dbReference type="ARBA" id="ARBA00023010"/>
    </source>
</evidence>
<feature type="signal peptide" evidence="10">
    <location>
        <begin position="1"/>
        <end position="17"/>
    </location>
</feature>
<evidence type="ECO:0000256" key="2">
    <source>
        <dbReference type="ARBA" id="ARBA00010588"/>
    </source>
</evidence>
<dbReference type="Proteomes" id="UP000694866">
    <property type="component" value="Unplaced"/>
</dbReference>
<keyword evidence="8" id="KW-0811">Translocation</keyword>
<evidence type="ECO:0000313" key="12">
    <source>
        <dbReference type="Proteomes" id="UP000694866"/>
    </source>
</evidence>
<dbReference type="CTD" id="64374"/>
<dbReference type="Gene3D" id="1.25.10.10">
    <property type="entry name" value="Leucine-rich Repeat Variant"/>
    <property type="match status" value="1"/>
</dbReference>
<dbReference type="InterPro" id="IPR006911">
    <property type="entry name" value="ARM-rpt_dom"/>
</dbReference>
<evidence type="ECO:0000259" key="11">
    <source>
        <dbReference type="Pfam" id="PF04826"/>
    </source>
</evidence>
<dbReference type="RefSeq" id="XP_011310023.1">
    <property type="nucleotide sequence ID" value="XM_011311721.1"/>
</dbReference>
<keyword evidence="5 10" id="KW-0732">Signal</keyword>
<dbReference type="GO" id="GO:0015031">
    <property type="term" value="P:protein transport"/>
    <property type="evidence" value="ECO:0007669"/>
    <property type="project" value="UniProtKB-KW"/>
</dbReference>
<dbReference type="GeneID" id="105270644"/>
<dbReference type="SUPFAM" id="SSF48371">
    <property type="entry name" value="ARM repeat"/>
    <property type="match status" value="1"/>
</dbReference>
<comment type="similarity">
    <text evidence="2">Belongs to the SIL1 family.</text>
</comment>
<dbReference type="PANTHER" id="PTHR19316">
    <property type="entry name" value="PROTEIN FOLDING REGULATOR"/>
    <property type="match status" value="1"/>
</dbReference>
<proteinExistence type="inferred from homology"/>
<evidence type="ECO:0000313" key="13">
    <source>
        <dbReference type="RefSeq" id="XP_011310023.1"/>
    </source>
</evidence>
<comment type="subcellular location">
    <subcellularLocation>
        <location evidence="1">Endoplasmic reticulum lumen</location>
    </subcellularLocation>
</comment>
<dbReference type="InterPro" id="IPR050693">
    <property type="entry name" value="Hsp70_NEF-Inhibitors"/>
</dbReference>
<feature type="chain" id="PRO_5040282980" description="Nucleotide exchange factor SIL1" evidence="10">
    <location>
        <begin position="18"/>
        <end position="449"/>
    </location>
</feature>
<protein>
    <recommendedName>
        <fullName evidence="3">Nucleotide exchange factor SIL1</fullName>
    </recommendedName>
</protein>
<keyword evidence="4" id="KW-0813">Transport</keyword>
<dbReference type="OrthoDB" id="448649at2759"/>
<evidence type="ECO:0000256" key="3">
    <source>
        <dbReference type="ARBA" id="ARBA00015352"/>
    </source>
</evidence>
<evidence type="ECO:0000256" key="7">
    <source>
        <dbReference type="ARBA" id="ARBA00022927"/>
    </source>
</evidence>
<name>A0A9R1TJF1_9HYME</name>
<keyword evidence="9" id="KW-0325">Glycoprotein</keyword>
<evidence type="ECO:0000256" key="10">
    <source>
        <dbReference type="SAM" id="SignalP"/>
    </source>
</evidence>
<dbReference type="PANTHER" id="PTHR19316:SF35">
    <property type="entry name" value="NUCLEOTIDE EXCHANGE FACTOR SIL1"/>
    <property type="match status" value="1"/>
</dbReference>
<organism evidence="12 13">
    <name type="scientific">Fopius arisanus</name>
    <dbReference type="NCBI Taxonomy" id="64838"/>
    <lineage>
        <taxon>Eukaryota</taxon>
        <taxon>Metazoa</taxon>
        <taxon>Ecdysozoa</taxon>
        <taxon>Arthropoda</taxon>
        <taxon>Hexapoda</taxon>
        <taxon>Insecta</taxon>
        <taxon>Pterygota</taxon>
        <taxon>Neoptera</taxon>
        <taxon>Endopterygota</taxon>
        <taxon>Hymenoptera</taxon>
        <taxon>Apocrita</taxon>
        <taxon>Ichneumonoidea</taxon>
        <taxon>Braconidae</taxon>
        <taxon>Opiinae</taxon>
        <taxon>Fopius</taxon>
    </lineage>
</organism>
<dbReference type="AlphaFoldDB" id="A0A9R1TJF1"/>
<dbReference type="InterPro" id="IPR016024">
    <property type="entry name" value="ARM-type_fold"/>
</dbReference>
<feature type="domain" description="Armadillo repeat-containing" evidence="11">
    <location>
        <begin position="250"/>
        <end position="333"/>
    </location>
</feature>
<evidence type="ECO:0000256" key="5">
    <source>
        <dbReference type="ARBA" id="ARBA00022729"/>
    </source>
</evidence>
<gene>
    <name evidence="13" type="primary">Sil1</name>
</gene>
<evidence type="ECO:0000256" key="6">
    <source>
        <dbReference type="ARBA" id="ARBA00022824"/>
    </source>
</evidence>
<keyword evidence="7" id="KW-0653">Protein transport</keyword>